<proteinExistence type="predicted"/>
<feature type="compositionally biased region" description="Polar residues" evidence="1">
    <location>
        <begin position="234"/>
        <end position="246"/>
    </location>
</feature>
<feature type="compositionally biased region" description="Basic and acidic residues" evidence="1">
    <location>
        <begin position="263"/>
        <end position="274"/>
    </location>
</feature>
<feature type="compositionally biased region" description="Basic and acidic residues" evidence="1">
    <location>
        <begin position="127"/>
        <end position="137"/>
    </location>
</feature>
<dbReference type="EMBL" id="KV454407">
    <property type="protein sequence ID" value="ODQ67414.1"/>
    <property type="molecule type" value="Genomic_DNA"/>
</dbReference>
<dbReference type="Proteomes" id="UP000095009">
    <property type="component" value="Unassembled WGS sequence"/>
</dbReference>
<organism evidence="2 3">
    <name type="scientific">Nadsonia fulvescens var. elongata DSM 6958</name>
    <dbReference type="NCBI Taxonomy" id="857566"/>
    <lineage>
        <taxon>Eukaryota</taxon>
        <taxon>Fungi</taxon>
        <taxon>Dikarya</taxon>
        <taxon>Ascomycota</taxon>
        <taxon>Saccharomycotina</taxon>
        <taxon>Dipodascomycetes</taxon>
        <taxon>Dipodascales</taxon>
        <taxon>Dipodascales incertae sedis</taxon>
        <taxon>Nadsonia</taxon>
    </lineage>
</organism>
<feature type="region of interest" description="Disordered" evidence="1">
    <location>
        <begin position="90"/>
        <end position="195"/>
    </location>
</feature>
<evidence type="ECO:0000313" key="2">
    <source>
        <dbReference type="EMBL" id="ODQ67414.1"/>
    </source>
</evidence>
<gene>
    <name evidence="2" type="ORF">NADFUDRAFT_40574</name>
</gene>
<evidence type="ECO:0000256" key="1">
    <source>
        <dbReference type="SAM" id="MobiDB-lite"/>
    </source>
</evidence>
<evidence type="ECO:0000313" key="3">
    <source>
        <dbReference type="Proteomes" id="UP000095009"/>
    </source>
</evidence>
<feature type="compositionally biased region" description="Low complexity" evidence="1">
    <location>
        <begin position="166"/>
        <end position="178"/>
    </location>
</feature>
<protein>
    <submittedName>
        <fullName evidence="2">Uncharacterized protein</fullName>
    </submittedName>
</protein>
<feature type="region of interest" description="Disordered" evidence="1">
    <location>
        <begin position="339"/>
        <end position="361"/>
    </location>
</feature>
<feature type="compositionally biased region" description="Polar residues" evidence="1">
    <location>
        <begin position="90"/>
        <end position="114"/>
    </location>
</feature>
<keyword evidence="3" id="KW-1185">Reference proteome</keyword>
<feature type="region of interest" description="Disordered" evidence="1">
    <location>
        <begin position="234"/>
        <end position="297"/>
    </location>
</feature>
<name>A0A1E3PQ90_9ASCO</name>
<accession>A0A1E3PQ90</accession>
<feature type="compositionally biased region" description="Polar residues" evidence="1">
    <location>
        <begin position="138"/>
        <end position="150"/>
    </location>
</feature>
<reference evidence="2 3" key="1">
    <citation type="journal article" date="2016" name="Proc. Natl. Acad. Sci. U.S.A.">
        <title>Comparative genomics of biotechnologically important yeasts.</title>
        <authorList>
            <person name="Riley R."/>
            <person name="Haridas S."/>
            <person name="Wolfe K.H."/>
            <person name="Lopes M.R."/>
            <person name="Hittinger C.T."/>
            <person name="Goeker M."/>
            <person name="Salamov A.A."/>
            <person name="Wisecaver J.H."/>
            <person name="Long T.M."/>
            <person name="Calvey C.H."/>
            <person name="Aerts A.L."/>
            <person name="Barry K.W."/>
            <person name="Choi C."/>
            <person name="Clum A."/>
            <person name="Coughlan A.Y."/>
            <person name="Deshpande S."/>
            <person name="Douglass A.P."/>
            <person name="Hanson S.J."/>
            <person name="Klenk H.-P."/>
            <person name="LaButti K.M."/>
            <person name="Lapidus A."/>
            <person name="Lindquist E.A."/>
            <person name="Lipzen A.M."/>
            <person name="Meier-Kolthoff J.P."/>
            <person name="Ohm R.A."/>
            <person name="Otillar R.P."/>
            <person name="Pangilinan J.L."/>
            <person name="Peng Y."/>
            <person name="Rokas A."/>
            <person name="Rosa C.A."/>
            <person name="Scheuner C."/>
            <person name="Sibirny A.A."/>
            <person name="Slot J.C."/>
            <person name="Stielow J.B."/>
            <person name="Sun H."/>
            <person name="Kurtzman C.P."/>
            <person name="Blackwell M."/>
            <person name="Grigoriev I.V."/>
            <person name="Jeffries T.W."/>
        </authorList>
    </citation>
    <scope>NUCLEOTIDE SEQUENCE [LARGE SCALE GENOMIC DNA]</scope>
    <source>
        <strain evidence="2 3">DSM 6958</strain>
    </source>
</reference>
<dbReference type="AlphaFoldDB" id="A0A1E3PQ90"/>
<sequence>MSDTEDGKVPAPKTEAQTVFSSMSFNQLLNSALSALAQTLVIGLPIGDQIPLGDRELIRQKWELIQFEISETINSKRSELETYISTIRASPGLHSTDNHSSGSYDIDNHSSGSYDTDMGNIIATAVRHKEEENKETPSTDTSLQTDTSPTDPEKIHDSVPFAAGTSKPLKSSLAKPKAGNSKEGSVGPDNTRSKSPKRVMFALETSNPQPPNKSNLGLRISLGENQLSNAIVNLPDTQSNDSNSASEGDKDEHLSPKNLIDNTPEKESLEKVVGEPDIVAEDNKQNHMADLVNQQKSSVTYEPLNSYDYSKNNKFADSDEDGIFDLDEELEYSIDQQKISSDDECDPSNRFTDEDDNSTTKATTMSASLPAVVGSFRPRSISKYIPEFQVPQLTNDKAIPKSGTTLLNTREKKNDSLVSIYSTSAPLEIMKPRLNSPQEVDTDVIDKSYSETNEIGKILVDEECVEGEEGELLLLKKLEDNFKKGAMSFTERLTFETVMQKLHDS</sequence>